<name>A0A7Y9PJZ2_9BACT</name>
<feature type="transmembrane region" description="Helical" evidence="5">
    <location>
        <begin position="257"/>
        <end position="281"/>
    </location>
</feature>
<feature type="transmembrane region" description="Helical" evidence="5">
    <location>
        <begin position="316"/>
        <end position="336"/>
    </location>
</feature>
<dbReference type="AlphaFoldDB" id="A0A7Y9PJZ2"/>
<evidence type="ECO:0000256" key="3">
    <source>
        <dbReference type="ARBA" id="ARBA00022989"/>
    </source>
</evidence>
<evidence type="ECO:0000256" key="2">
    <source>
        <dbReference type="ARBA" id="ARBA00022692"/>
    </source>
</evidence>
<evidence type="ECO:0000256" key="1">
    <source>
        <dbReference type="ARBA" id="ARBA00004141"/>
    </source>
</evidence>
<feature type="transmembrane region" description="Helical" evidence="5">
    <location>
        <begin position="21"/>
        <end position="42"/>
    </location>
</feature>
<feature type="transmembrane region" description="Helical" evidence="5">
    <location>
        <begin position="217"/>
        <end position="236"/>
    </location>
</feature>
<gene>
    <name evidence="6" type="ORF">HDF17_002876</name>
</gene>
<dbReference type="GO" id="GO:0015179">
    <property type="term" value="F:L-amino acid transmembrane transporter activity"/>
    <property type="evidence" value="ECO:0007669"/>
    <property type="project" value="TreeGrafter"/>
</dbReference>
<feature type="transmembrane region" description="Helical" evidence="5">
    <location>
        <begin position="361"/>
        <end position="382"/>
    </location>
</feature>
<evidence type="ECO:0000313" key="7">
    <source>
        <dbReference type="Proteomes" id="UP000589520"/>
    </source>
</evidence>
<evidence type="ECO:0000256" key="4">
    <source>
        <dbReference type="ARBA" id="ARBA00023136"/>
    </source>
</evidence>
<dbReference type="InterPro" id="IPR002293">
    <property type="entry name" value="AA/rel_permease1"/>
</dbReference>
<dbReference type="PANTHER" id="PTHR11785">
    <property type="entry name" value="AMINO ACID TRANSPORTER"/>
    <property type="match status" value="1"/>
</dbReference>
<organism evidence="6 7">
    <name type="scientific">Granulicella arctica</name>
    <dbReference type="NCBI Taxonomy" id="940613"/>
    <lineage>
        <taxon>Bacteria</taxon>
        <taxon>Pseudomonadati</taxon>
        <taxon>Acidobacteriota</taxon>
        <taxon>Terriglobia</taxon>
        <taxon>Terriglobales</taxon>
        <taxon>Acidobacteriaceae</taxon>
        <taxon>Granulicella</taxon>
    </lineage>
</organism>
<feature type="transmembrane region" description="Helical" evidence="5">
    <location>
        <begin position="447"/>
        <end position="465"/>
    </location>
</feature>
<keyword evidence="2 5" id="KW-0812">Transmembrane</keyword>
<dbReference type="Proteomes" id="UP000589520">
    <property type="component" value="Unassembled WGS sequence"/>
</dbReference>
<feature type="transmembrane region" description="Helical" evidence="5">
    <location>
        <begin position="388"/>
        <end position="409"/>
    </location>
</feature>
<dbReference type="GO" id="GO:0016020">
    <property type="term" value="C:membrane"/>
    <property type="evidence" value="ECO:0007669"/>
    <property type="project" value="UniProtKB-SubCell"/>
</dbReference>
<sequence length="473" mass="51143">MSETNPDGLARTLNLRGAVALNMLDMIGVGPFITLPLILGAMGGPQAMLGWIFGALLALCDGLVWAELGAAMPQAGGSYEFLRRIYPGQTGRFLAFLFLFQLSFSAPLSVASGCIGLSQYATYLFPSLAKHTVTHTLRLGTYSAAVALGPVTLVAIATVALAVVLLYRNLAGVQRLSLAMGSVVMGTVAWILLTGVTHAHWRQAFSFPAHAFTLSPAFFTGLGAAMLIATYDYWGYYNITFLGAEVKDPARTIPRAILISIGCVAVIYLLMNVTVLAVLPWQSLLVAQNLDARRAIISLFMETAYGPQLGPMLGKVAAVLIMVTAFASVFSLLLGYSRIPYAAARDGNYFRAFGRLHPTKGFPHVSLLTLGTAAVVFCFFSLKDVIAALVVLRILLQFLLQHVGVIYLRRTQPGLLRPFRLWLYPLPPVLALLGFVYVLLARPGFERELLLAGGLILVGTVVYLLRGRFRLAN</sequence>
<accession>A0A7Y9PJZ2</accession>
<feature type="transmembrane region" description="Helical" evidence="5">
    <location>
        <begin position="93"/>
        <end position="121"/>
    </location>
</feature>
<keyword evidence="3 5" id="KW-1133">Transmembrane helix</keyword>
<dbReference type="Pfam" id="PF13520">
    <property type="entry name" value="AA_permease_2"/>
    <property type="match status" value="1"/>
</dbReference>
<comment type="subcellular location">
    <subcellularLocation>
        <location evidence="1">Membrane</location>
        <topology evidence="1">Multi-pass membrane protein</topology>
    </subcellularLocation>
</comment>
<feature type="transmembrane region" description="Helical" evidence="5">
    <location>
        <begin position="421"/>
        <end position="441"/>
    </location>
</feature>
<protein>
    <submittedName>
        <fullName evidence="6">Amino acid transporter</fullName>
    </submittedName>
</protein>
<keyword evidence="7" id="KW-1185">Reference proteome</keyword>
<feature type="transmembrane region" description="Helical" evidence="5">
    <location>
        <begin position="48"/>
        <end position="72"/>
    </location>
</feature>
<dbReference type="InterPro" id="IPR050598">
    <property type="entry name" value="AminoAcid_Transporter"/>
</dbReference>
<keyword evidence="4 5" id="KW-0472">Membrane</keyword>
<feature type="transmembrane region" description="Helical" evidence="5">
    <location>
        <begin position="178"/>
        <end position="197"/>
    </location>
</feature>
<reference evidence="6 7" key="1">
    <citation type="submission" date="2020-07" db="EMBL/GenBank/DDBJ databases">
        <title>Genomic Encyclopedia of Type Strains, Phase IV (KMG-V): Genome sequencing to study the core and pangenomes of soil and plant-associated prokaryotes.</title>
        <authorList>
            <person name="Whitman W."/>
        </authorList>
    </citation>
    <scope>NUCLEOTIDE SEQUENCE [LARGE SCALE GENOMIC DNA]</scope>
    <source>
        <strain evidence="6 7">X4EP2</strain>
    </source>
</reference>
<proteinExistence type="predicted"/>
<dbReference type="PIRSF" id="PIRSF006060">
    <property type="entry name" value="AA_transporter"/>
    <property type="match status" value="1"/>
</dbReference>
<evidence type="ECO:0000313" key="6">
    <source>
        <dbReference type="EMBL" id="NYF80556.1"/>
    </source>
</evidence>
<dbReference type="PANTHER" id="PTHR11785:SF512">
    <property type="entry name" value="SOBREMESA, ISOFORM B"/>
    <property type="match status" value="1"/>
</dbReference>
<feature type="transmembrane region" description="Helical" evidence="5">
    <location>
        <begin position="141"/>
        <end position="166"/>
    </location>
</feature>
<evidence type="ECO:0000256" key="5">
    <source>
        <dbReference type="SAM" id="Phobius"/>
    </source>
</evidence>
<dbReference type="EMBL" id="JACCCW010000002">
    <property type="protein sequence ID" value="NYF80556.1"/>
    <property type="molecule type" value="Genomic_DNA"/>
</dbReference>
<dbReference type="Gene3D" id="1.20.1740.10">
    <property type="entry name" value="Amino acid/polyamine transporter I"/>
    <property type="match status" value="1"/>
</dbReference>
<dbReference type="RefSeq" id="WP_246301953.1">
    <property type="nucleotide sequence ID" value="NZ_JACCCW010000002.1"/>
</dbReference>
<comment type="caution">
    <text evidence="6">The sequence shown here is derived from an EMBL/GenBank/DDBJ whole genome shotgun (WGS) entry which is preliminary data.</text>
</comment>